<dbReference type="PANTHER" id="PTHR35561">
    <property type="entry name" value="RNA 2',3'-CYCLIC PHOSPHODIESTERASE"/>
    <property type="match status" value="1"/>
</dbReference>
<gene>
    <name evidence="3" type="primary">thpR</name>
    <name evidence="3" type="ORF">HLH28_09455</name>
</gene>
<dbReference type="Pfam" id="PF13563">
    <property type="entry name" value="2_5_RNA_ligase2"/>
    <property type="match status" value="1"/>
</dbReference>
<keyword evidence="1 2" id="KW-0378">Hydrolase</keyword>
<evidence type="ECO:0000256" key="2">
    <source>
        <dbReference type="HAMAP-Rule" id="MF_01940"/>
    </source>
</evidence>
<sequence>MRLFVALEIVSPLREAIAALRGSLPDIRWADPETYHLTLRFIGEVPSRPAQEDIHHALSAIHARPCPLIPEPPGLFEQNGGQGMLWVGIARTDPLLHLQKKIDTALRRSAGVPVERRRFLPHVTIGAGPRLPDGTMSAWLAHYARTPLPTMQATRFTLFQSLRGAGRPVYEAMAEYPFAS</sequence>
<evidence type="ECO:0000256" key="1">
    <source>
        <dbReference type="ARBA" id="ARBA00022801"/>
    </source>
</evidence>
<dbReference type="HAMAP" id="MF_01940">
    <property type="entry name" value="RNA_CPDase"/>
    <property type="match status" value="1"/>
</dbReference>
<dbReference type="SUPFAM" id="SSF55144">
    <property type="entry name" value="LigT-like"/>
    <property type="match status" value="1"/>
</dbReference>
<proteinExistence type="inferred from homology"/>
<dbReference type="EMBL" id="JABEQM010000006">
    <property type="protein sequence ID" value="MBB2201799.1"/>
    <property type="molecule type" value="Genomic_DNA"/>
</dbReference>
<dbReference type="GO" id="GO:0008664">
    <property type="term" value="F:RNA 2',3'-cyclic 3'-phosphodiesterase activity"/>
    <property type="evidence" value="ECO:0007669"/>
    <property type="project" value="UniProtKB-EC"/>
</dbReference>
<dbReference type="EC" id="3.1.4.58" evidence="2"/>
<dbReference type="Gene3D" id="3.90.1140.10">
    <property type="entry name" value="Cyclic phosphodiesterase"/>
    <property type="match status" value="1"/>
</dbReference>
<comment type="catalytic activity">
    <reaction evidence="2">
        <text>a 3'-end 2',3'-cyclophospho-ribonucleotide-RNA + H2O = a 3'-end 2'-phospho-ribonucleotide-RNA + H(+)</text>
        <dbReference type="Rhea" id="RHEA:11828"/>
        <dbReference type="Rhea" id="RHEA-COMP:10464"/>
        <dbReference type="Rhea" id="RHEA-COMP:17353"/>
        <dbReference type="ChEBI" id="CHEBI:15377"/>
        <dbReference type="ChEBI" id="CHEBI:15378"/>
        <dbReference type="ChEBI" id="CHEBI:83064"/>
        <dbReference type="ChEBI" id="CHEBI:173113"/>
        <dbReference type="EC" id="3.1.4.58"/>
    </reaction>
</comment>
<feature type="active site" description="Proton acceptor" evidence="2">
    <location>
        <position position="122"/>
    </location>
</feature>
<protein>
    <recommendedName>
        <fullName evidence="2">RNA 2',3'-cyclic phosphodiesterase</fullName>
        <shortName evidence="2">RNA 2',3'-CPDase</shortName>
        <ecNumber evidence="2">3.1.4.58</ecNumber>
    </recommendedName>
</protein>
<accession>A0A7W4K7H2</accession>
<evidence type="ECO:0000313" key="3">
    <source>
        <dbReference type="EMBL" id="MBB2201799.1"/>
    </source>
</evidence>
<comment type="similarity">
    <text evidence="2">Belongs to the 2H phosphoesterase superfamily. ThpR family.</text>
</comment>
<dbReference type="InterPro" id="IPR004175">
    <property type="entry name" value="RNA_CPDase"/>
</dbReference>
<dbReference type="Proteomes" id="UP000578030">
    <property type="component" value="Unassembled WGS sequence"/>
</dbReference>
<dbReference type="PANTHER" id="PTHR35561:SF1">
    <property type="entry name" value="RNA 2',3'-CYCLIC PHOSPHODIESTERASE"/>
    <property type="match status" value="1"/>
</dbReference>
<dbReference type="InterPro" id="IPR009097">
    <property type="entry name" value="Cyclic_Pdiesterase"/>
</dbReference>
<keyword evidence="4" id="KW-1185">Reference proteome</keyword>
<comment type="caution">
    <text evidence="3">The sequence shown here is derived from an EMBL/GenBank/DDBJ whole genome shotgun (WGS) entry which is preliminary data.</text>
</comment>
<organism evidence="3 4">
    <name type="scientific">Gluconacetobacter tumulisoli</name>
    <dbReference type="NCBI Taxonomy" id="1286189"/>
    <lineage>
        <taxon>Bacteria</taxon>
        <taxon>Pseudomonadati</taxon>
        <taxon>Pseudomonadota</taxon>
        <taxon>Alphaproteobacteria</taxon>
        <taxon>Acetobacterales</taxon>
        <taxon>Acetobacteraceae</taxon>
        <taxon>Gluconacetobacter</taxon>
    </lineage>
</organism>
<feature type="active site" description="Proton donor" evidence="2">
    <location>
        <position position="36"/>
    </location>
</feature>
<dbReference type="RefSeq" id="WP_182958127.1">
    <property type="nucleotide sequence ID" value="NZ_JABEQM010000006.1"/>
</dbReference>
<dbReference type="AlphaFoldDB" id="A0A7W4K7H2"/>
<reference evidence="3 4" key="1">
    <citation type="submission" date="2020-04" db="EMBL/GenBank/DDBJ databases">
        <title>Description of novel Gluconacetobacter.</title>
        <authorList>
            <person name="Sombolestani A."/>
        </authorList>
    </citation>
    <scope>NUCLEOTIDE SEQUENCE [LARGE SCALE GENOMIC DNA]</scope>
    <source>
        <strain evidence="3 4">LMG 27802</strain>
    </source>
</reference>
<feature type="short sequence motif" description="HXTX 1" evidence="2">
    <location>
        <begin position="36"/>
        <end position="39"/>
    </location>
</feature>
<dbReference type="GO" id="GO:0004113">
    <property type="term" value="F:2',3'-cyclic-nucleotide 3'-phosphodiesterase activity"/>
    <property type="evidence" value="ECO:0007669"/>
    <property type="project" value="InterPro"/>
</dbReference>
<evidence type="ECO:0000313" key="4">
    <source>
        <dbReference type="Proteomes" id="UP000578030"/>
    </source>
</evidence>
<dbReference type="NCBIfam" id="TIGR02258">
    <property type="entry name" value="2_5_ligase"/>
    <property type="match status" value="1"/>
</dbReference>
<comment type="function">
    <text evidence="2">Hydrolyzes RNA 2',3'-cyclic phosphodiester to an RNA 2'-phosphomonoester.</text>
</comment>
<name>A0A7W4K7H2_9PROT</name>
<feature type="short sequence motif" description="HXTX 2" evidence="2">
    <location>
        <begin position="122"/>
        <end position="125"/>
    </location>
</feature>